<evidence type="ECO:0000256" key="2">
    <source>
        <dbReference type="ARBA" id="ARBA00022908"/>
    </source>
</evidence>
<keyword evidence="10" id="KW-1185">Reference proteome</keyword>
<evidence type="ECO:0000256" key="3">
    <source>
        <dbReference type="ARBA" id="ARBA00023100"/>
    </source>
</evidence>
<keyword evidence="2" id="KW-0229">DNA integration</keyword>
<gene>
    <name evidence="9" type="ORF">EFA69_12750</name>
</gene>
<dbReference type="InterPro" id="IPR050639">
    <property type="entry name" value="SSR_resolvase"/>
</dbReference>
<evidence type="ECO:0000313" key="9">
    <source>
        <dbReference type="EMBL" id="RNI28909.1"/>
    </source>
</evidence>
<dbReference type="PANTHER" id="PTHR30461:SF2">
    <property type="entry name" value="SERINE RECOMBINASE PINE-RELATED"/>
    <property type="match status" value="1"/>
</dbReference>
<organism evidence="9 10">
    <name type="scientific">Rufibacter immobilis</name>
    <dbReference type="NCBI Taxonomy" id="1348778"/>
    <lineage>
        <taxon>Bacteria</taxon>
        <taxon>Pseudomonadati</taxon>
        <taxon>Bacteroidota</taxon>
        <taxon>Cytophagia</taxon>
        <taxon>Cytophagales</taxon>
        <taxon>Hymenobacteraceae</taxon>
        <taxon>Rufibacter</taxon>
    </lineage>
</organism>
<feature type="active site" description="O-(5'-phospho-DNA)-serine intermediate" evidence="6 7">
    <location>
        <position position="9"/>
    </location>
</feature>
<dbReference type="InterPro" id="IPR006119">
    <property type="entry name" value="Resolv_N"/>
</dbReference>
<dbReference type="CDD" id="cd00569">
    <property type="entry name" value="HTH_Hin_like"/>
    <property type="match status" value="1"/>
</dbReference>
<evidence type="ECO:0000313" key="10">
    <source>
        <dbReference type="Proteomes" id="UP000271010"/>
    </source>
</evidence>
<keyword evidence="4" id="KW-0238">DNA-binding</keyword>
<dbReference type="Gene3D" id="3.40.50.1390">
    <property type="entry name" value="Resolvase, N-terminal catalytic domain"/>
    <property type="match status" value="1"/>
</dbReference>
<dbReference type="AlphaFoldDB" id="A0A3M9MTT6"/>
<dbReference type="Pfam" id="PF02796">
    <property type="entry name" value="HTH_7"/>
    <property type="match status" value="1"/>
</dbReference>
<comment type="similarity">
    <text evidence="1">Belongs to the site-specific recombinase resolvase family.</text>
</comment>
<dbReference type="OrthoDB" id="9797501at2"/>
<dbReference type="InterPro" id="IPR006120">
    <property type="entry name" value="Resolvase_HTH_dom"/>
</dbReference>
<feature type="domain" description="Resolvase/invertase-type recombinase catalytic" evidence="8">
    <location>
        <begin position="1"/>
        <end position="134"/>
    </location>
</feature>
<proteinExistence type="inferred from homology"/>
<evidence type="ECO:0000256" key="1">
    <source>
        <dbReference type="ARBA" id="ARBA00009913"/>
    </source>
</evidence>
<dbReference type="GO" id="GO:0000150">
    <property type="term" value="F:DNA strand exchange activity"/>
    <property type="evidence" value="ECO:0007669"/>
    <property type="project" value="UniProtKB-KW"/>
</dbReference>
<dbReference type="CDD" id="cd03768">
    <property type="entry name" value="SR_ResInv"/>
    <property type="match status" value="1"/>
</dbReference>
<dbReference type="GO" id="GO:0015074">
    <property type="term" value="P:DNA integration"/>
    <property type="evidence" value="ECO:0007669"/>
    <property type="project" value="UniProtKB-KW"/>
</dbReference>
<dbReference type="SMART" id="SM00857">
    <property type="entry name" value="Resolvase"/>
    <property type="match status" value="1"/>
</dbReference>
<evidence type="ECO:0000256" key="6">
    <source>
        <dbReference type="PIRSR" id="PIRSR606118-50"/>
    </source>
</evidence>
<keyword evidence="3" id="KW-0230">DNA invertase</keyword>
<dbReference type="InterPro" id="IPR006118">
    <property type="entry name" value="Recombinase_CS"/>
</dbReference>
<dbReference type="PROSITE" id="PS00397">
    <property type="entry name" value="RECOMBINASES_1"/>
    <property type="match status" value="1"/>
</dbReference>
<dbReference type="FunFam" id="3.40.50.1390:FF:000001">
    <property type="entry name" value="DNA recombinase"/>
    <property type="match status" value="1"/>
</dbReference>
<sequence length="200" mass="21936">MKIGYARVSTQDQKLEAQTDALTLHGCERIFKEKKSGKNKERPELEKMVSQLRSGDTVVVWKLDRLGRSLRDLIDLVEGFKAKGVDFVSLQDGINTATPTGRFTFNVFASLAEFEREIIRERTKAGLAAAKARGRNGGRPAGLSPEATEKAKSARILFDAGGKSVGEIAKILGIGRATCYRYLGQGEPLKSTDWSTQKST</sequence>
<comment type="caution">
    <text evidence="9">The sequence shown here is derived from an EMBL/GenBank/DDBJ whole genome shotgun (WGS) entry which is preliminary data.</text>
</comment>
<keyword evidence="5" id="KW-0233">DNA recombination</keyword>
<dbReference type="PANTHER" id="PTHR30461">
    <property type="entry name" value="DNA-INVERTASE FROM LAMBDOID PROPHAGE"/>
    <property type="match status" value="1"/>
</dbReference>
<dbReference type="Proteomes" id="UP000271010">
    <property type="component" value="Unassembled WGS sequence"/>
</dbReference>
<dbReference type="GO" id="GO:0003677">
    <property type="term" value="F:DNA binding"/>
    <property type="evidence" value="ECO:0007669"/>
    <property type="project" value="UniProtKB-KW"/>
</dbReference>
<protein>
    <submittedName>
        <fullName evidence="9">Recombinase family protein</fullName>
    </submittedName>
</protein>
<dbReference type="Pfam" id="PF00239">
    <property type="entry name" value="Resolvase"/>
    <property type="match status" value="1"/>
</dbReference>
<dbReference type="EMBL" id="RJJE01000011">
    <property type="protein sequence ID" value="RNI28909.1"/>
    <property type="molecule type" value="Genomic_DNA"/>
</dbReference>
<dbReference type="Gene3D" id="1.10.10.60">
    <property type="entry name" value="Homeodomain-like"/>
    <property type="match status" value="1"/>
</dbReference>
<evidence type="ECO:0000256" key="7">
    <source>
        <dbReference type="PROSITE-ProRule" id="PRU10137"/>
    </source>
</evidence>
<evidence type="ECO:0000256" key="5">
    <source>
        <dbReference type="ARBA" id="ARBA00023172"/>
    </source>
</evidence>
<reference evidence="9 10" key="1">
    <citation type="submission" date="2018-11" db="EMBL/GenBank/DDBJ databases">
        <title>Rufibacter latericius sp. nov., isolated from water in Baiyang Lake.</title>
        <authorList>
            <person name="Yang Y."/>
        </authorList>
    </citation>
    <scope>NUCLEOTIDE SEQUENCE [LARGE SCALE GENOMIC DNA]</scope>
    <source>
        <strain evidence="9 10">MCC P1</strain>
    </source>
</reference>
<dbReference type="RefSeq" id="WP_123133515.1">
    <property type="nucleotide sequence ID" value="NZ_RJJE01000011.1"/>
</dbReference>
<evidence type="ECO:0000259" key="8">
    <source>
        <dbReference type="PROSITE" id="PS51736"/>
    </source>
</evidence>
<name>A0A3M9MTT6_9BACT</name>
<evidence type="ECO:0000256" key="4">
    <source>
        <dbReference type="ARBA" id="ARBA00023125"/>
    </source>
</evidence>
<dbReference type="SUPFAM" id="SSF53041">
    <property type="entry name" value="Resolvase-like"/>
    <property type="match status" value="1"/>
</dbReference>
<dbReference type="PROSITE" id="PS00398">
    <property type="entry name" value="RECOMBINASES_2"/>
    <property type="match status" value="1"/>
</dbReference>
<dbReference type="PROSITE" id="PS51736">
    <property type="entry name" value="RECOMBINASES_3"/>
    <property type="match status" value="1"/>
</dbReference>
<dbReference type="InterPro" id="IPR036162">
    <property type="entry name" value="Resolvase-like_N_sf"/>
</dbReference>
<accession>A0A3M9MTT6</accession>